<keyword evidence="8" id="KW-1015">Disulfide bond</keyword>
<dbReference type="InterPro" id="IPR036852">
    <property type="entry name" value="Peptidase_S8/S53_dom_sf"/>
</dbReference>
<dbReference type="PANTHER" id="PTHR42884:SF23">
    <property type="entry name" value="FURIN-LIKE PROTEASE 2"/>
    <property type="match status" value="1"/>
</dbReference>
<evidence type="ECO:0000256" key="6">
    <source>
        <dbReference type="ARBA" id="ARBA00022825"/>
    </source>
</evidence>
<evidence type="ECO:0000256" key="12">
    <source>
        <dbReference type="SAM" id="MobiDB-lite"/>
    </source>
</evidence>
<dbReference type="Pfam" id="PF00082">
    <property type="entry name" value="Peptidase_S8"/>
    <property type="match status" value="1"/>
</dbReference>
<evidence type="ECO:0000256" key="9">
    <source>
        <dbReference type="ARBA" id="ARBA00023180"/>
    </source>
</evidence>
<evidence type="ECO:0000256" key="8">
    <source>
        <dbReference type="ARBA" id="ARBA00023157"/>
    </source>
</evidence>
<keyword evidence="16" id="KW-1185">Reference proteome</keyword>
<dbReference type="GO" id="GO:0016485">
    <property type="term" value="P:protein processing"/>
    <property type="evidence" value="ECO:0007669"/>
    <property type="project" value="TreeGrafter"/>
</dbReference>
<dbReference type="FunFam" id="2.60.120.260:FF:000006">
    <property type="entry name" value="Proprotein convertase subtilisin/kexin type 5"/>
    <property type="match status" value="1"/>
</dbReference>
<keyword evidence="6 11" id="KW-0720">Serine protease</keyword>
<evidence type="ECO:0000256" key="5">
    <source>
        <dbReference type="ARBA" id="ARBA00022801"/>
    </source>
</evidence>
<dbReference type="InterPro" id="IPR002884">
    <property type="entry name" value="P_dom"/>
</dbReference>
<dbReference type="InterPro" id="IPR023828">
    <property type="entry name" value="Peptidase_S8_Ser-AS"/>
</dbReference>
<comment type="caution">
    <text evidence="15">The sequence shown here is derived from an EMBL/GenBank/DDBJ whole genome shotgun (WGS) entry which is preliminary data.</text>
</comment>
<keyword evidence="3" id="KW-0165">Cleavage on pair of basic residues</keyword>
<dbReference type="SUPFAM" id="SSF54897">
    <property type="entry name" value="Protease propeptides/inhibitors"/>
    <property type="match status" value="1"/>
</dbReference>
<keyword evidence="7" id="KW-0865">Zymogen</keyword>
<dbReference type="PROSITE" id="PS00137">
    <property type="entry name" value="SUBTILASE_HIS"/>
    <property type="match status" value="1"/>
</dbReference>
<evidence type="ECO:0000256" key="7">
    <source>
        <dbReference type="ARBA" id="ARBA00023145"/>
    </source>
</evidence>
<dbReference type="GO" id="GO:0000139">
    <property type="term" value="C:Golgi membrane"/>
    <property type="evidence" value="ECO:0007669"/>
    <property type="project" value="TreeGrafter"/>
</dbReference>
<feature type="active site" description="Charge relay system" evidence="10 11">
    <location>
        <position position="222"/>
    </location>
</feature>
<dbReference type="InterPro" id="IPR015500">
    <property type="entry name" value="Peptidase_S8_subtilisin-rel"/>
</dbReference>
<dbReference type="EMBL" id="JAIZAY010000016">
    <property type="protein sequence ID" value="KAJ8027480.1"/>
    <property type="molecule type" value="Genomic_DNA"/>
</dbReference>
<name>A0A9Q1GZ54_HOLLE</name>
<keyword evidence="5 11" id="KW-0378">Hydrolase</keyword>
<dbReference type="InterPro" id="IPR034182">
    <property type="entry name" value="Kexin/furin"/>
</dbReference>
<dbReference type="Pfam" id="PF16470">
    <property type="entry name" value="S8_pro-domain"/>
    <property type="match status" value="1"/>
</dbReference>
<gene>
    <name evidence="15" type="ORF">HOLleu_32633</name>
</gene>
<dbReference type="PANTHER" id="PTHR42884">
    <property type="entry name" value="PROPROTEIN CONVERTASE SUBTILISIN/KEXIN-RELATED"/>
    <property type="match status" value="1"/>
</dbReference>
<evidence type="ECO:0000313" key="16">
    <source>
        <dbReference type="Proteomes" id="UP001152320"/>
    </source>
</evidence>
<dbReference type="PRINTS" id="PR00723">
    <property type="entry name" value="SUBTILISIN"/>
</dbReference>
<dbReference type="GO" id="GO:0004252">
    <property type="term" value="F:serine-type endopeptidase activity"/>
    <property type="evidence" value="ECO:0007669"/>
    <property type="project" value="UniProtKB-UniRule"/>
</dbReference>
<dbReference type="AlphaFoldDB" id="A0A9Q1GZ54"/>
<dbReference type="SUPFAM" id="SSF52743">
    <property type="entry name" value="Subtilisin-like"/>
    <property type="match status" value="1"/>
</dbReference>
<evidence type="ECO:0000256" key="1">
    <source>
        <dbReference type="ARBA" id="ARBA00005325"/>
    </source>
</evidence>
<feature type="domain" description="P/Homo B" evidence="14">
    <location>
        <begin position="542"/>
        <end position="685"/>
    </location>
</feature>
<dbReference type="Proteomes" id="UP001152320">
    <property type="component" value="Chromosome 16"/>
</dbReference>
<keyword evidence="4 13" id="KW-0732">Signal</keyword>
<feature type="compositionally biased region" description="Basic residues" evidence="12">
    <location>
        <begin position="820"/>
        <end position="829"/>
    </location>
</feature>
<dbReference type="InterPro" id="IPR038466">
    <property type="entry name" value="S8_pro-domain_sf"/>
</dbReference>
<dbReference type="CDD" id="cd04059">
    <property type="entry name" value="Peptidases_S8_Protein_convertases_Kexins_Furin-like"/>
    <property type="match status" value="1"/>
</dbReference>
<dbReference type="InterPro" id="IPR023827">
    <property type="entry name" value="Peptidase_S8_Asp-AS"/>
</dbReference>
<dbReference type="SUPFAM" id="SSF49785">
    <property type="entry name" value="Galactose-binding domain-like"/>
    <property type="match status" value="1"/>
</dbReference>
<feature type="region of interest" description="Disordered" evidence="12">
    <location>
        <begin position="810"/>
        <end position="837"/>
    </location>
</feature>
<evidence type="ECO:0000256" key="13">
    <source>
        <dbReference type="SAM" id="SignalP"/>
    </source>
</evidence>
<feature type="active site" description="Charge relay system" evidence="10 11">
    <location>
        <position position="174"/>
    </location>
</feature>
<feature type="chain" id="PRO_5040444849" evidence="13">
    <location>
        <begin position="23"/>
        <end position="860"/>
    </location>
</feature>
<dbReference type="Gene3D" id="2.60.120.260">
    <property type="entry name" value="Galactose-binding domain-like"/>
    <property type="match status" value="1"/>
</dbReference>
<dbReference type="InterPro" id="IPR022398">
    <property type="entry name" value="Peptidase_S8_His-AS"/>
</dbReference>
<feature type="active site" description="Charge relay system" evidence="10 11">
    <location>
        <position position="466"/>
    </location>
</feature>
<dbReference type="PROSITE" id="PS51892">
    <property type="entry name" value="SUBTILASE"/>
    <property type="match status" value="1"/>
</dbReference>
<feature type="region of interest" description="Disordered" evidence="12">
    <location>
        <begin position="197"/>
        <end position="221"/>
    </location>
</feature>
<evidence type="ECO:0000256" key="4">
    <source>
        <dbReference type="ARBA" id="ARBA00022729"/>
    </source>
</evidence>
<evidence type="ECO:0000256" key="3">
    <source>
        <dbReference type="ARBA" id="ARBA00022685"/>
    </source>
</evidence>
<comment type="similarity">
    <text evidence="1">Belongs to the peptidase S8 family. Furin subfamily.</text>
</comment>
<dbReference type="PROSITE" id="PS00136">
    <property type="entry name" value="SUBTILASE_ASP"/>
    <property type="match status" value="1"/>
</dbReference>
<proteinExistence type="inferred from homology"/>
<dbReference type="PROSITE" id="PS00138">
    <property type="entry name" value="SUBTILASE_SER"/>
    <property type="match status" value="1"/>
</dbReference>
<accession>A0A9Q1GZ54</accession>
<dbReference type="Gene3D" id="3.30.70.850">
    <property type="entry name" value="Peptidase S8, pro-domain"/>
    <property type="match status" value="1"/>
</dbReference>
<dbReference type="Gene3D" id="3.40.50.200">
    <property type="entry name" value="Peptidase S8/S53 domain"/>
    <property type="match status" value="1"/>
</dbReference>
<dbReference type="PROSITE" id="PS51829">
    <property type="entry name" value="P_HOMO_B"/>
    <property type="match status" value="1"/>
</dbReference>
<evidence type="ECO:0000256" key="2">
    <source>
        <dbReference type="ARBA" id="ARBA00022670"/>
    </source>
</evidence>
<feature type="compositionally biased region" description="Basic and acidic residues" evidence="12">
    <location>
        <begin position="201"/>
        <end position="219"/>
    </location>
</feature>
<keyword evidence="2 11" id="KW-0645">Protease</keyword>
<evidence type="ECO:0000256" key="11">
    <source>
        <dbReference type="PROSITE-ProRule" id="PRU01240"/>
    </source>
</evidence>
<feature type="signal peptide" evidence="13">
    <location>
        <begin position="1"/>
        <end position="22"/>
    </location>
</feature>
<reference evidence="15" key="1">
    <citation type="submission" date="2021-10" db="EMBL/GenBank/DDBJ databases">
        <title>Tropical sea cucumber genome reveals ecological adaptation and Cuvierian tubules defense mechanism.</title>
        <authorList>
            <person name="Chen T."/>
        </authorList>
    </citation>
    <scope>NUCLEOTIDE SEQUENCE</scope>
    <source>
        <strain evidence="15">Nanhai2018</strain>
        <tissue evidence="15">Muscle</tissue>
    </source>
</reference>
<dbReference type="OrthoDB" id="300641at2759"/>
<organism evidence="15 16">
    <name type="scientific">Holothuria leucospilota</name>
    <name type="common">Black long sea cucumber</name>
    <name type="synonym">Mertensiothuria leucospilota</name>
    <dbReference type="NCBI Taxonomy" id="206669"/>
    <lineage>
        <taxon>Eukaryota</taxon>
        <taxon>Metazoa</taxon>
        <taxon>Echinodermata</taxon>
        <taxon>Eleutherozoa</taxon>
        <taxon>Echinozoa</taxon>
        <taxon>Holothuroidea</taxon>
        <taxon>Aspidochirotacea</taxon>
        <taxon>Aspidochirotida</taxon>
        <taxon>Holothuriidae</taxon>
        <taxon>Holothuria</taxon>
    </lineage>
</organism>
<dbReference type="InterPro" id="IPR008979">
    <property type="entry name" value="Galactose-bd-like_sf"/>
</dbReference>
<dbReference type="InterPro" id="IPR000209">
    <property type="entry name" value="Peptidase_S8/S53_dom"/>
</dbReference>
<evidence type="ECO:0000259" key="14">
    <source>
        <dbReference type="PROSITE" id="PS51829"/>
    </source>
</evidence>
<keyword evidence="9" id="KW-0325">Glycoprotein</keyword>
<dbReference type="GO" id="GO:0005802">
    <property type="term" value="C:trans-Golgi network"/>
    <property type="evidence" value="ECO:0007669"/>
    <property type="project" value="TreeGrafter"/>
</dbReference>
<dbReference type="Pfam" id="PF01483">
    <property type="entry name" value="P_proprotein"/>
    <property type="match status" value="1"/>
</dbReference>
<sequence>MIWMRFLCATLVAGLTLTVCCAKPEEREYIGEWAVQVEGGEDMARRVARETDFVYDRKVGSFEDIYLFKREAHARSKRFAEDLHEKLMAHKRVLWVEQQHVRKHERREMKEPAVVPPDATGDNYNMDFNDPLYPKQWYLYNDGQNGGTSGMDMNVIPVWKLGYTGRGIHVTIVDDGVDGTHPDLQLNFDINASYDFNNRSRGNEDKDPHPDDSVEKGSENAHGTRCAGEVAAVANNSICGVGIAYEAGIGGMRILDGIVTDSMEAEALLYNNNYIDIYSCCWGPPDKGKDFALPHTLTKAAMIKGVEEVREDMLLLSGNISGVQEMEKWCSEKNPIFDKYFVIWKGRGAALSTSVWPRHCNQILIGRNGKGSIFVWASGNGGAADDDCNADGYVSRPETISIGSVNDEGLNVYFAEACSSTMAVTLSGGPSNNPFSTTSERSVYGLNLVATTDLHGRCTTSFVGTSSAAPLASGLFALVLQANPNLTWRDLQHIITQGCFIPSPMESGWHINGAGFHLNHMVGFGVLDAGKMVELALTWEPVGERRECVIENTEQELSVEQGHSSSTSMIVGGCEHITRLEHTISHVSFQAPRRGDISITLYSPAGTPSELISTRKYDDSPDGLDEWPFMTVHNWGESPRGEWIIKVTYHQTPEVFGKEPIVIPREKRIATLTLWGFTFYGTGDDPFENGDGSIEMSEEGARVFENKAGKDDAKTILHVYNSEQRSDEEIHVNLDDVAQGVDLPPNVDHNRKGDAIDTNTFDGTLPLDTREVLIDFLEHKREEGELSEFLRGLDLETLEQLYVEVERDLQHDEEELPESHKRKYTHHEKKSSTGLHKSKNLNAKRIAFLRDLLREVKDSK</sequence>
<protein>
    <submittedName>
        <fullName evidence="15">PC3-like endoprotease variant A</fullName>
    </submittedName>
</protein>
<evidence type="ECO:0000256" key="10">
    <source>
        <dbReference type="PIRSR" id="PIRSR615500-1"/>
    </source>
</evidence>
<dbReference type="InterPro" id="IPR032815">
    <property type="entry name" value="S8_pro-domain"/>
</dbReference>
<evidence type="ECO:0000313" key="15">
    <source>
        <dbReference type="EMBL" id="KAJ8027480.1"/>
    </source>
</evidence>